<feature type="repeat" description="ANK" evidence="3">
    <location>
        <begin position="341"/>
        <end position="373"/>
    </location>
</feature>
<dbReference type="AlphaFoldDB" id="A0A1Q9D1F3"/>
<dbReference type="SUPFAM" id="SSF48403">
    <property type="entry name" value="Ankyrin repeat"/>
    <property type="match status" value="1"/>
</dbReference>
<dbReference type="EMBL" id="LSRX01000783">
    <property type="protein sequence ID" value="OLP88998.1"/>
    <property type="molecule type" value="Genomic_DNA"/>
</dbReference>
<keyword evidence="2 3" id="KW-0040">ANK repeat</keyword>
<feature type="repeat" description="ANK" evidence="3">
    <location>
        <begin position="244"/>
        <end position="276"/>
    </location>
</feature>
<dbReference type="InterPro" id="IPR036770">
    <property type="entry name" value="Ankyrin_rpt-contain_sf"/>
</dbReference>
<keyword evidence="4" id="KW-0472">Membrane</keyword>
<evidence type="ECO:0000313" key="6">
    <source>
        <dbReference type="Proteomes" id="UP000186817"/>
    </source>
</evidence>
<sequence>MLRMRMLSGEEVASVPAEEVTNVRALKLVLNKQHGFPPRFRQRLFLHGDPLEDAFELATSTDIVLEFVVLDFVSVSLQQVEKLIGAATFAKLSKVESMLQLPQDPNLTSPSGETALANAVAENHLEIARVLVEAGSCLHAGVGDYRLPPLSIAVNVPGGIAMVKFLLEAGASIDTRNAHGSTALALAAAHGCTEVVRILLLEGARIDLTDNNGWTALAIASFRGHAEVVQVLLDFGSNVHHVSDAGTALTSASYAGHDAIVRLLLQHSAHVNDYTVYSASTKGHANCVRLLLQAPSWRNAHSAFVRRATCSMSLTRASRHGSADLVQVLLEERADMEVRIRDFTALMEASLYSRVDVVRVLLKAGADKDATDRDCTTALMLASMTGHAEIVHMLLEVRGLCQLFSDELEPGLLPPPIPEMTANRSQGPLRVEDDRPPEMNLCIAGCTWLHNQSTWVALLGLVVLAVVTVFVRSAITVARTLPAAE</sequence>
<dbReference type="Pfam" id="PF12796">
    <property type="entry name" value="Ank_2"/>
    <property type="match status" value="2"/>
</dbReference>
<evidence type="ECO:0000256" key="4">
    <source>
        <dbReference type="SAM" id="Phobius"/>
    </source>
</evidence>
<dbReference type="PANTHER" id="PTHR24198">
    <property type="entry name" value="ANKYRIN REPEAT AND PROTEIN KINASE DOMAIN-CONTAINING PROTEIN"/>
    <property type="match status" value="1"/>
</dbReference>
<accession>A0A1Q9D1F3</accession>
<dbReference type="PROSITE" id="PS50088">
    <property type="entry name" value="ANK_REPEAT"/>
    <property type="match status" value="5"/>
</dbReference>
<dbReference type="Gene3D" id="1.25.40.20">
    <property type="entry name" value="Ankyrin repeat-containing domain"/>
    <property type="match status" value="2"/>
</dbReference>
<dbReference type="SMART" id="SM00248">
    <property type="entry name" value="ANK"/>
    <property type="match status" value="8"/>
</dbReference>
<evidence type="ECO:0000256" key="2">
    <source>
        <dbReference type="ARBA" id="ARBA00023043"/>
    </source>
</evidence>
<dbReference type="Pfam" id="PF00023">
    <property type="entry name" value="Ank"/>
    <property type="match status" value="1"/>
</dbReference>
<name>A0A1Q9D1F3_SYMMI</name>
<dbReference type="GO" id="GO:0005737">
    <property type="term" value="C:cytoplasm"/>
    <property type="evidence" value="ECO:0007669"/>
    <property type="project" value="TreeGrafter"/>
</dbReference>
<keyword evidence="4" id="KW-0812">Transmembrane</keyword>
<keyword evidence="6" id="KW-1185">Reference proteome</keyword>
<dbReference type="OMA" id="CIAGCTW"/>
<feature type="repeat" description="ANK" evidence="3">
    <location>
        <begin position="212"/>
        <end position="244"/>
    </location>
</feature>
<dbReference type="PRINTS" id="PR01415">
    <property type="entry name" value="ANKYRIN"/>
</dbReference>
<evidence type="ECO:0000313" key="5">
    <source>
        <dbReference type="EMBL" id="OLP88998.1"/>
    </source>
</evidence>
<keyword evidence="1" id="KW-0677">Repeat</keyword>
<keyword evidence="4" id="KW-1133">Transmembrane helix</keyword>
<dbReference type="InterPro" id="IPR002110">
    <property type="entry name" value="Ankyrin_rpt"/>
</dbReference>
<feature type="repeat" description="ANK" evidence="3">
    <location>
        <begin position="179"/>
        <end position="211"/>
    </location>
</feature>
<protein>
    <submittedName>
        <fullName evidence="5">Ankyrin repeat domain-containing protein 50</fullName>
    </submittedName>
</protein>
<organism evidence="5 6">
    <name type="scientific">Symbiodinium microadriaticum</name>
    <name type="common">Dinoflagellate</name>
    <name type="synonym">Zooxanthella microadriatica</name>
    <dbReference type="NCBI Taxonomy" id="2951"/>
    <lineage>
        <taxon>Eukaryota</taxon>
        <taxon>Sar</taxon>
        <taxon>Alveolata</taxon>
        <taxon>Dinophyceae</taxon>
        <taxon>Suessiales</taxon>
        <taxon>Symbiodiniaceae</taxon>
        <taxon>Symbiodinium</taxon>
    </lineage>
</organism>
<proteinExistence type="predicted"/>
<evidence type="ECO:0000256" key="3">
    <source>
        <dbReference type="PROSITE-ProRule" id="PRU00023"/>
    </source>
</evidence>
<comment type="caution">
    <text evidence="5">The sequence shown here is derived from an EMBL/GenBank/DDBJ whole genome shotgun (WGS) entry which is preliminary data.</text>
</comment>
<dbReference type="PANTHER" id="PTHR24198:SF165">
    <property type="entry name" value="ANKYRIN REPEAT-CONTAINING PROTEIN-RELATED"/>
    <property type="match status" value="1"/>
</dbReference>
<dbReference type="OrthoDB" id="4772757at2759"/>
<reference evidence="5 6" key="1">
    <citation type="submission" date="2016-02" db="EMBL/GenBank/DDBJ databases">
        <title>Genome analysis of coral dinoflagellate symbionts highlights evolutionary adaptations to a symbiotic lifestyle.</title>
        <authorList>
            <person name="Aranda M."/>
            <person name="Li Y."/>
            <person name="Liew Y.J."/>
            <person name="Baumgarten S."/>
            <person name="Simakov O."/>
            <person name="Wilson M."/>
            <person name="Piel J."/>
            <person name="Ashoor H."/>
            <person name="Bougouffa S."/>
            <person name="Bajic V.B."/>
            <person name="Ryu T."/>
            <person name="Ravasi T."/>
            <person name="Bayer T."/>
            <person name="Micklem G."/>
            <person name="Kim H."/>
            <person name="Bhak J."/>
            <person name="Lajeunesse T.C."/>
            <person name="Voolstra C.R."/>
        </authorList>
    </citation>
    <scope>NUCLEOTIDE SEQUENCE [LARGE SCALE GENOMIC DNA]</scope>
    <source>
        <strain evidence="5 6">CCMP2467</strain>
    </source>
</reference>
<evidence type="ECO:0000256" key="1">
    <source>
        <dbReference type="ARBA" id="ARBA00022737"/>
    </source>
</evidence>
<feature type="repeat" description="ANK" evidence="3">
    <location>
        <begin position="111"/>
        <end position="136"/>
    </location>
</feature>
<gene>
    <name evidence="5" type="primary">ANKRD50</name>
    <name evidence="5" type="ORF">AK812_SmicGene29588</name>
</gene>
<feature type="transmembrane region" description="Helical" evidence="4">
    <location>
        <begin position="455"/>
        <end position="475"/>
    </location>
</feature>
<dbReference type="PROSITE" id="PS50297">
    <property type="entry name" value="ANK_REP_REGION"/>
    <property type="match status" value="4"/>
</dbReference>
<dbReference type="Proteomes" id="UP000186817">
    <property type="component" value="Unassembled WGS sequence"/>
</dbReference>